<dbReference type="EMBL" id="NHNI01000001">
    <property type="protein sequence ID" value="OZY87694.1"/>
    <property type="molecule type" value="Genomic_DNA"/>
</dbReference>
<feature type="chain" id="PRO_5012402124" evidence="1">
    <location>
        <begin position="21"/>
        <end position="434"/>
    </location>
</feature>
<evidence type="ECO:0000313" key="3">
    <source>
        <dbReference type="Proteomes" id="UP000216101"/>
    </source>
</evidence>
<name>A0A266QCR2_9GAMM</name>
<protein>
    <submittedName>
        <fullName evidence="2">Uncharacterized protein</fullName>
    </submittedName>
</protein>
<gene>
    <name evidence="2" type="ORF">CBP51_12255</name>
</gene>
<reference evidence="3" key="1">
    <citation type="submission" date="2017-05" db="EMBL/GenBank/DDBJ databases">
        <authorList>
            <person name="Barney B.M."/>
        </authorList>
    </citation>
    <scope>NUCLEOTIDE SEQUENCE [LARGE SCALE GENOMIC DNA]</scope>
    <source>
        <strain evidence="3">PSBB022</strain>
    </source>
</reference>
<proteinExistence type="predicted"/>
<dbReference type="Proteomes" id="UP000216101">
    <property type="component" value="Unassembled WGS sequence"/>
</dbReference>
<comment type="caution">
    <text evidence="2">The sequence shown here is derived from an EMBL/GenBank/DDBJ whole genome shotgun (WGS) entry which is preliminary data.</text>
</comment>
<dbReference type="RefSeq" id="WP_094985048.1">
    <property type="nucleotide sequence ID" value="NZ_NHNI01000001.1"/>
</dbReference>
<evidence type="ECO:0000313" key="2">
    <source>
        <dbReference type="EMBL" id="OZY87694.1"/>
    </source>
</evidence>
<feature type="signal peptide" evidence="1">
    <location>
        <begin position="1"/>
        <end position="20"/>
    </location>
</feature>
<evidence type="ECO:0000256" key="1">
    <source>
        <dbReference type="SAM" id="SignalP"/>
    </source>
</evidence>
<dbReference type="AlphaFoldDB" id="A0A266QCR2"/>
<keyword evidence="1" id="KW-0732">Signal</keyword>
<sequence length="434" mass="48377">MKKSPIAILAASCASAVAFAAPANTNKAGSDFGASVFVSAQQTDNALKSKEDKISELQNQLGATVFAAYENDYIALNSDYSLSEMRYEKDSQQARTSTVGRTDFTLGKPHHSFDLNISHSLQKLPKFSGALDLEENNDEKQVLSVQPGFRTRITPVDNFFINATATEVEYRFEEQKNSSRRGGTVGLVHGFSAVDSLTVYVSQTDITFDFNPDVDYKQTMAVVAFDTRLRKINYRIEAGQSRTDSSRLGVSDDPYYVFQLNYDAGYNQLTFAFNQQVTDSSRGFDAGTMPGEIASGSDVTADQVDQVLLRHAELRWSSGALCGRCDFYISAYRDEHEYQSLDRNEERFGAALGLNYQLSRNARVGANISRADQDLMSSINQNKYTLDQLTAYYNYSFVNGLNIRLFATEYKRSAEASIDEYSELRAGITVGYRF</sequence>
<accession>A0A266QCR2</accession>
<organism evidence="2 3">
    <name type="scientific">Cellvibrio mixtus</name>
    <dbReference type="NCBI Taxonomy" id="39650"/>
    <lineage>
        <taxon>Bacteria</taxon>
        <taxon>Pseudomonadati</taxon>
        <taxon>Pseudomonadota</taxon>
        <taxon>Gammaproteobacteria</taxon>
        <taxon>Cellvibrionales</taxon>
        <taxon>Cellvibrionaceae</taxon>
        <taxon>Cellvibrio</taxon>
    </lineage>
</organism>
<keyword evidence="3" id="KW-1185">Reference proteome</keyword>